<gene>
    <name evidence="2" type="ORF">FYJ57_08425</name>
</gene>
<protein>
    <submittedName>
        <fullName evidence="2">Uncharacterized protein</fullName>
    </submittedName>
</protein>
<dbReference type="EMBL" id="VUMS01000013">
    <property type="protein sequence ID" value="MST66750.1"/>
    <property type="molecule type" value="Genomic_DNA"/>
</dbReference>
<comment type="caution">
    <text evidence="2">The sequence shown here is derived from an EMBL/GenBank/DDBJ whole genome shotgun (WGS) entry which is preliminary data.</text>
</comment>
<dbReference type="RefSeq" id="WP_154432327.1">
    <property type="nucleotide sequence ID" value="NZ_JBQHQP010000006.1"/>
</dbReference>
<feature type="region of interest" description="Disordered" evidence="1">
    <location>
        <begin position="62"/>
        <end position="86"/>
    </location>
</feature>
<evidence type="ECO:0000313" key="2">
    <source>
        <dbReference type="EMBL" id="MST66750.1"/>
    </source>
</evidence>
<accession>A0A7X2P3C5</accession>
<organism evidence="2 3">
    <name type="scientific">Oliverpabstia intestinalis</name>
    <dbReference type="NCBI Taxonomy" id="2606633"/>
    <lineage>
        <taxon>Bacteria</taxon>
        <taxon>Bacillati</taxon>
        <taxon>Bacillota</taxon>
        <taxon>Clostridia</taxon>
        <taxon>Lachnospirales</taxon>
        <taxon>Lachnospiraceae</taxon>
        <taxon>Oliverpabstia</taxon>
    </lineage>
</organism>
<dbReference type="Proteomes" id="UP000440513">
    <property type="component" value="Unassembled WGS sequence"/>
</dbReference>
<keyword evidence="3" id="KW-1185">Reference proteome</keyword>
<feature type="region of interest" description="Disordered" evidence="1">
    <location>
        <begin position="99"/>
        <end position="119"/>
    </location>
</feature>
<name>A0A7X2P3C5_9FIRM</name>
<evidence type="ECO:0000313" key="3">
    <source>
        <dbReference type="Proteomes" id="UP000440513"/>
    </source>
</evidence>
<sequence length="119" mass="13790">MIKERKWLVDLAGGAAVYPAAYQDMGIEMCPCSDFQTKTIREGEEYPPALFLGKFSRVKQRHKLTNHRHDGRLEPSQVSDQTYRKESCDERKIRIIISRRASGSSQSKRTERNLCSEKR</sequence>
<dbReference type="AlphaFoldDB" id="A0A7X2P3C5"/>
<evidence type="ECO:0000256" key="1">
    <source>
        <dbReference type="SAM" id="MobiDB-lite"/>
    </source>
</evidence>
<proteinExistence type="predicted"/>
<reference evidence="2 3" key="1">
    <citation type="submission" date="2019-08" db="EMBL/GenBank/DDBJ databases">
        <title>In-depth cultivation of the pig gut microbiome towards novel bacterial diversity and tailored functional studies.</title>
        <authorList>
            <person name="Wylensek D."/>
            <person name="Hitch T.C.A."/>
            <person name="Clavel T."/>
        </authorList>
    </citation>
    <scope>NUCLEOTIDE SEQUENCE [LARGE SCALE GENOMIC DNA]</scope>
    <source>
        <strain evidence="2 3">BSM-380-WT-5A</strain>
    </source>
</reference>
<feature type="compositionally biased region" description="Basic and acidic residues" evidence="1">
    <location>
        <begin position="108"/>
        <end position="119"/>
    </location>
</feature>